<dbReference type="Gene3D" id="3.40.630.30">
    <property type="match status" value="1"/>
</dbReference>
<dbReference type="InterPro" id="IPR000182">
    <property type="entry name" value="GNAT_dom"/>
</dbReference>
<dbReference type="SUPFAM" id="SSF55729">
    <property type="entry name" value="Acyl-CoA N-acyltransferases (Nat)"/>
    <property type="match status" value="1"/>
</dbReference>
<keyword evidence="2" id="KW-0808">Transferase</keyword>
<name>A0ABW6ET56_9ACTN</name>
<proteinExistence type="predicted"/>
<organism evidence="2 3">
    <name type="scientific">Streptomyces sindenensis</name>
    <dbReference type="NCBI Taxonomy" id="67363"/>
    <lineage>
        <taxon>Bacteria</taxon>
        <taxon>Bacillati</taxon>
        <taxon>Actinomycetota</taxon>
        <taxon>Actinomycetes</taxon>
        <taxon>Kitasatosporales</taxon>
        <taxon>Streptomycetaceae</taxon>
        <taxon>Streptomyces</taxon>
    </lineage>
</organism>
<dbReference type="InterPro" id="IPR016181">
    <property type="entry name" value="Acyl_CoA_acyltransferase"/>
</dbReference>
<evidence type="ECO:0000313" key="2">
    <source>
        <dbReference type="EMBL" id="MFD4216567.1"/>
    </source>
</evidence>
<dbReference type="Pfam" id="PF13508">
    <property type="entry name" value="Acetyltransf_7"/>
    <property type="match status" value="1"/>
</dbReference>
<dbReference type="PROSITE" id="PS51186">
    <property type="entry name" value="GNAT"/>
    <property type="match status" value="1"/>
</dbReference>
<comment type="caution">
    <text evidence="2">The sequence shown here is derived from an EMBL/GenBank/DDBJ whole genome shotgun (WGS) entry which is preliminary data.</text>
</comment>
<accession>A0ABW6ET56</accession>
<dbReference type="EC" id="2.3.-.-" evidence="2"/>
<keyword evidence="2" id="KW-0012">Acyltransferase</keyword>
<dbReference type="Proteomes" id="UP001598251">
    <property type="component" value="Unassembled WGS sequence"/>
</dbReference>
<dbReference type="RefSeq" id="WP_382829116.1">
    <property type="nucleotide sequence ID" value="NZ_JBHXLY010000028.1"/>
</dbReference>
<feature type="domain" description="N-acetyltransferase" evidence="1">
    <location>
        <begin position="15"/>
        <end position="177"/>
    </location>
</feature>
<keyword evidence="3" id="KW-1185">Reference proteome</keyword>
<dbReference type="EMBL" id="JBHXOF010000022">
    <property type="protein sequence ID" value="MFD4216567.1"/>
    <property type="molecule type" value="Genomic_DNA"/>
</dbReference>
<reference evidence="2 3" key="1">
    <citation type="submission" date="2024-09" db="EMBL/GenBank/DDBJ databases">
        <title>The Natural Products Discovery Center: Release of the First 8490 Sequenced Strains for Exploring Actinobacteria Biosynthetic Diversity.</title>
        <authorList>
            <person name="Kalkreuter E."/>
            <person name="Kautsar S.A."/>
            <person name="Yang D."/>
            <person name="Bader C.D."/>
            <person name="Teijaro C.N."/>
            <person name="Fluegel L."/>
            <person name="Davis C.M."/>
            <person name="Simpson J.R."/>
            <person name="Lauterbach L."/>
            <person name="Steele A.D."/>
            <person name="Gui C."/>
            <person name="Meng S."/>
            <person name="Li G."/>
            <person name="Viehrig K."/>
            <person name="Ye F."/>
            <person name="Su P."/>
            <person name="Kiefer A.F."/>
            <person name="Nichols A."/>
            <person name="Cepeda A.J."/>
            <person name="Yan W."/>
            <person name="Fan B."/>
            <person name="Jiang Y."/>
            <person name="Adhikari A."/>
            <person name="Zheng C.-J."/>
            <person name="Schuster L."/>
            <person name="Cowan T.M."/>
            <person name="Smanski M.J."/>
            <person name="Chevrette M.G."/>
            <person name="De Carvalho L.P.S."/>
            <person name="Shen B."/>
        </authorList>
    </citation>
    <scope>NUCLEOTIDE SEQUENCE [LARGE SCALE GENOMIC DNA]</scope>
    <source>
        <strain evidence="2 3">NPDC058546</strain>
    </source>
</reference>
<gene>
    <name evidence="2" type="ORF">ACFWSS_27245</name>
</gene>
<protein>
    <submittedName>
        <fullName evidence="2">GNAT family N-acetyltransferase</fullName>
        <ecNumber evidence="2">2.3.-.-</ecNumber>
    </submittedName>
</protein>
<evidence type="ECO:0000259" key="1">
    <source>
        <dbReference type="PROSITE" id="PS51186"/>
    </source>
</evidence>
<dbReference type="GO" id="GO:0016746">
    <property type="term" value="F:acyltransferase activity"/>
    <property type="evidence" value="ECO:0007669"/>
    <property type="project" value="UniProtKB-KW"/>
</dbReference>
<evidence type="ECO:0000313" key="3">
    <source>
        <dbReference type="Proteomes" id="UP001598251"/>
    </source>
</evidence>
<sequence>MTEHETGRRPAPDGVRLRLATAADAEAVTRVFLDSRAAAMPYLPRIHSDEDTLAWMTHVVLPTSTAVWVAEQSGRAGQNREGGEGGEGGELLGFAALAGGDELDHLYLRPDAVRRGIGSRLLAEVRGAVDGPIGLYVFQRNTAARAFYERHGFTAVAFDDGGRNEENEPDVLYRWTP</sequence>